<dbReference type="InterPro" id="IPR041494">
    <property type="entry name" value="PIN7"/>
</dbReference>
<feature type="domain" description="PIN-like" evidence="1">
    <location>
        <begin position="7"/>
        <end position="105"/>
    </location>
</feature>
<keyword evidence="3" id="KW-1185">Reference proteome</keyword>
<evidence type="ECO:0000313" key="3">
    <source>
        <dbReference type="Proteomes" id="UP000243359"/>
    </source>
</evidence>
<evidence type="ECO:0000313" key="2">
    <source>
        <dbReference type="EMBL" id="SDS70545.1"/>
    </source>
</evidence>
<organism evidence="2 3">
    <name type="scientific">Pseudomonas oryzae</name>
    <dbReference type="NCBI Taxonomy" id="1392877"/>
    <lineage>
        <taxon>Bacteria</taxon>
        <taxon>Pseudomonadati</taxon>
        <taxon>Pseudomonadota</taxon>
        <taxon>Gammaproteobacteria</taxon>
        <taxon>Pseudomonadales</taxon>
        <taxon>Pseudomonadaceae</taxon>
        <taxon>Pseudomonas</taxon>
    </lineage>
</organism>
<reference evidence="3" key="1">
    <citation type="submission" date="2016-10" db="EMBL/GenBank/DDBJ databases">
        <authorList>
            <person name="Varghese N."/>
            <person name="Submissions S."/>
        </authorList>
    </citation>
    <scope>NUCLEOTIDE SEQUENCE [LARGE SCALE GENOMIC DNA]</scope>
    <source>
        <strain evidence="3">KCTC 32247</strain>
    </source>
</reference>
<evidence type="ECO:0000259" key="1">
    <source>
        <dbReference type="Pfam" id="PF18475"/>
    </source>
</evidence>
<dbReference type="STRING" id="1392877.SAMN05216221_2424"/>
<dbReference type="Pfam" id="PF18475">
    <property type="entry name" value="PIN7"/>
    <property type="match status" value="1"/>
</dbReference>
<dbReference type="AlphaFoldDB" id="A0A1H1UDI3"/>
<dbReference type="EMBL" id="LT629751">
    <property type="protein sequence ID" value="SDS70545.1"/>
    <property type="molecule type" value="Genomic_DNA"/>
</dbReference>
<gene>
    <name evidence="2" type="ORF">SAMN05216221_2424</name>
</gene>
<dbReference type="Proteomes" id="UP000243359">
    <property type="component" value="Chromosome I"/>
</dbReference>
<proteinExistence type="predicted"/>
<accession>A0A1H1UDI3</accession>
<name>A0A1H1UDI3_9PSED</name>
<sequence>MKTNYVLVDYENVQVKSLDLLREEHFRVTVFLGPKNTRLPVELVLAMQQLGDRAEYVQLETPGSNALDFHIAYYLGALAKEDPAGFFHIISKDTGFDPLIKHLKAKKIFSSRSESIEEMPCFAQLESKPTPPTEAQATATKAPLQQASGSVDELIRVAVDDLIRRKASKPRTAKTLLNTIHAKCGKQRPLTEIEAVYQGLLKRGYVRVEGAKVTYALPGA</sequence>
<protein>
    <recommendedName>
        <fullName evidence="1">PIN-like domain-containing protein</fullName>
    </recommendedName>
</protein>
<dbReference type="RefSeq" id="WP_090349179.1">
    <property type="nucleotide sequence ID" value="NZ_LT629751.1"/>
</dbReference>
<dbReference type="OrthoDB" id="9791898at2"/>